<protein>
    <submittedName>
        <fullName evidence="7">Putative transposase</fullName>
    </submittedName>
</protein>
<evidence type="ECO:0000313" key="7">
    <source>
        <dbReference type="EMBL" id="KZL89652.1"/>
    </source>
</evidence>
<dbReference type="Pfam" id="PF07282">
    <property type="entry name" value="Cas12f1-like_TNB"/>
    <property type="match status" value="1"/>
</dbReference>
<feature type="domain" description="Cas12f1-like TNB" evidence="6">
    <location>
        <begin position="312"/>
        <end position="388"/>
    </location>
</feature>
<dbReference type="GO" id="GO:0006310">
    <property type="term" value="P:DNA recombination"/>
    <property type="evidence" value="ECO:0007669"/>
    <property type="project" value="UniProtKB-KW"/>
</dbReference>
<dbReference type="Proteomes" id="UP000076603">
    <property type="component" value="Unassembled WGS sequence"/>
</dbReference>
<keyword evidence="4" id="KW-0233">DNA recombination</keyword>
<dbReference type="GO" id="GO:0032196">
    <property type="term" value="P:transposition"/>
    <property type="evidence" value="ECO:0007669"/>
    <property type="project" value="UniProtKB-KW"/>
</dbReference>
<proteinExistence type="inferred from homology"/>
<keyword evidence="8" id="KW-1185">Reference proteome</keyword>
<evidence type="ECO:0000259" key="5">
    <source>
        <dbReference type="Pfam" id="PF01385"/>
    </source>
</evidence>
<evidence type="ECO:0000256" key="4">
    <source>
        <dbReference type="ARBA" id="ARBA00023172"/>
    </source>
</evidence>
<dbReference type="Pfam" id="PF01385">
    <property type="entry name" value="OrfB_IS605"/>
    <property type="match status" value="1"/>
</dbReference>
<dbReference type="NCBIfam" id="TIGR01766">
    <property type="entry name" value="IS200/IS605 family accessory protein TnpB-like domain"/>
    <property type="match status" value="1"/>
</dbReference>
<comment type="similarity">
    <text evidence="1">In the C-terminal section; belongs to the transposase 35 family.</text>
</comment>
<dbReference type="EMBL" id="LWAE01000008">
    <property type="protein sequence ID" value="KZL89652.1"/>
    <property type="molecule type" value="Genomic_DNA"/>
</dbReference>
<evidence type="ECO:0000256" key="2">
    <source>
        <dbReference type="ARBA" id="ARBA00022578"/>
    </source>
</evidence>
<dbReference type="AlphaFoldDB" id="A0A161YHC9"/>
<accession>A0A161YHC9</accession>
<sequence>MYLCVKQQLKKLSKEDYENLRELSHIAKNLYNYGLYNVRQYYFDQKEYLNYEKNYAICKSNETYKLLNSNMAQQILKEVDGVFKSFFGLIKLAKKGTYDFRAIKLPKYLKKDGFATLVIGFVRVKGNELIIPYSNNYKKTHKPIKIKIPPILLDKKVKEIRIIPKDNARFFEIQYTYEVVEAQRDLDKTKALAIDIGLNNLATCVTNQGKTFIIDGRKLKSINQWFNKENSRLQSIKDLQGAKGTTKTQSILKNNRNNKVNDYINKTCRYIINYCLENNIGNLVIGYNQTLQRDSNLGKINNQNFVNIPVGNIKEKLEYLCKLYGINFVKQEESYTSRASFFDNDTIPKYNADNPADIIFSGKRIKRGLYKTKNGYYLNADVNGALNILKKSSVVGLQVLYSSGEVDTPIRIKIA</sequence>
<dbReference type="NCBIfam" id="NF040570">
    <property type="entry name" value="guided_TnpB"/>
    <property type="match status" value="1"/>
</dbReference>
<evidence type="ECO:0000259" key="6">
    <source>
        <dbReference type="Pfam" id="PF07282"/>
    </source>
</evidence>
<dbReference type="InterPro" id="IPR001959">
    <property type="entry name" value="Transposase"/>
</dbReference>
<dbReference type="GO" id="GO:0003677">
    <property type="term" value="F:DNA binding"/>
    <property type="evidence" value="ECO:0007669"/>
    <property type="project" value="UniProtKB-KW"/>
</dbReference>
<reference evidence="7 8" key="1">
    <citation type="submission" date="2016-04" db="EMBL/GenBank/DDBJ databases">
        <title>Genome sequence of Clostridium magnum DSM 2767.</title>
        <authorList>
            <person name="Poehlein A."/>
            <person name="Uhlig R."/>
            <person name="Fischer R."/>
            <person name="Bahl H."/>
            <person name="Daniel R."/>
        </authorList>
    </citation>
    <scope>NUCLEOTIDE SEQUENCE [LARGE SCALE GENOMIC DNA]</scope>
    <source>
        <strain evidence="7 8">DSM 2767</strain>
    </source>
</reference>
<dbReference type="RefSeq" id="WP_066628896.1">
    <property type="nucleotide sequence ID" value="NZ_FQXL01000007.1"/>
</dbReference>
<dbReference type="STRING" id="1121326.CLMAG_51520"/>
<feature type="domain" description="Probable transposase IS891/IS1136/IS1341" evidence="5">
    <location>
        <begin position="174"/>
        <end position="289"/>
    </location>
</feature>
<organism evidence="7 8">
    <name type="scientific">Clostridium magnum DSM 2767</name>
    <dbReference type="NCBI Taxonomy" id="1121326"/>
    <lineage>
        <taxon>Bacteria</taxon>
        <taxon>Bacillati</taxon>
        <taxon>Bacillota</taxon>
        <taxon>Clostridia</taxon>
        <taxon>Eubacteriales</taxon>
        <taxon>Clostridiaceae</taxon>
        <taxon>Clostridium</taxon>
    </lineage>
</organism>
<keyword evidence="3" id="KW-0238">DNA-binding</keyword>
<gene>
    <name evidence="7" type="ORF">CLMAG_51520</name>
</gene>
<name>A0A161YHC9_9CLOT</name>
<evidence type="ECO:0000256" key="1">
    <source>
        <dbReference type="ARBA" id="ARBA00008761"/>
    </source>
</evidence>
<evidence type="ECO:0000256" key="3">
    <source>
        <dbReference type="ARBA" id="ARBA00023125"/>
    </source>
</evidence>
<dbReference type="InterPro" id="IPR010095">
    <property type="entry name" value="Cas12f1-like_TNB"/>
</dbReference>
<dbReference type="OrthoDB" id="442799at2"/>
<comment type="caution">
    <text evidence="7">The sequence shown here is derived from an EMBL/GenBank/DDBJ whole genome shotgun (WGS) entry which is preliminary data.</text>
</comment>
<keyword evidence="2" id="KW-0815">Transposition</keyword>
<dbReference type="PATRIC" id="fig|1121326.3.peg.5208"/>
<evidence type="ECO:0000313" key="8">
    <source>
        <dbReference type="Proteomes" id="UP000076603"/>
    </source>
</evidence>